<protein>
    <submittedName>
        <fullName evidence="5">AraC family ligand binding domain-containing protein</fullName>
    </submittedName>
</protein>
<feature type="domain" description="HTH araC/xylS-type" evidence="4">
    <location>
        <begin position="165"/>
        <end position="262"/>
    </location>
</feature>
<dbReference type="PANTHER" id="PTHR46796">
    <property type="entry name" value="HTH-TYPE TRANSCRIPTIONAL ACTIVATOR RHAS-RELATED"/>
    <property type="match status" value="1"/>
</dbReference>
<dbReference type="Pfam" id="PF02311">
    <property type="entry name" value="AraC_binding"/>
    <property type="match status" value="1"/>
</dbReference>
<keyword evidence="6" id="KW-1185">Reference proteome</keyword>
<dbReference type="InterPro" id="IPR050204">
    <property type="entry name" value="AraC_XylS_family_regulators"/>
</dbReference>
<dbReference type="PROSITE" id="PS01124">
    <property type="entry name" value="HTH_ARAC_FAMILY_2"/>
    <property type="match status" value="1"/>
</dbReference>
<dbReference type="EMBL" id="JBHLXG010000004">
    <property type="protein sequence ID" value="MFC0225977.1"/>
    <property type="molecule type" value="Genomic_DNA"/>
</dbReference>
<keyword evidence="2" id="KW-0238">DNA-binding</keyword>
<keyword evidence="1" id="KW-0805">Transcription regulation</keyword>
<evidence type="ECO:0000256" key="2">
    <source>
        <dbReference type="ARBA" id="ARBA00023125"/>
    </source>
</evidence>
<dbReference type="InterPro" id="IPR003313">
    <property type="entry name" value="AraC-bd"/>
</dbReference>
<dbReference type="Proteomes" id="UP001589792">
    <property type="component" value="Unassembled WGS sequence"/>
</dbReference>
<comment type="caution">
    <text evidence="5">The sequence shown here is derived from an EMBL/GenBank/DDBJ whole genome shotgun (WGS) entry which is preliminary data.</text>
</comment>
<keyword evidence="3" id="KW-0804">Transcription</keyword>
<gene>
    <name evidence="5" type="ORF">ACFFJ3_05585</name>
</gene>
<proteinExistence type="predicted"/>
<dbReference type="Pfam" id="PF12833">
    <property type="entry name" value="HTH_18"/>
    <property type="match status" value="1"/>
</dbReference>
<dbReference type="SUPFAM" id="SSF51215">
    <property type="entry name" value="Regulatory protein AraC"/>
    <property type="match status" value="1"/>
</dbReference>
<dbReference type="InterPro" id="IPR037923">
    <property type="entry name" value="HTH-like"/>
</dbReference>
<sequence length="266" mass="28791">MPGQFSMPPCSVPGIEVVIAATAHRYPKHFHTQFGIGLITHGAQKSLSGRGLVEARPGDIITVNPGEVHDGRPLGEGTRSWRMLYLDPALVEAATSELAAGKSSCSEFSSPVLTDHLAADGFRTLFNSMIQRQYGGQLQQEQSLLLLLARLFHQREPTELSPTIRVARERLDDDPANPVSLAELAQLCGIGRYQLIRSFQRATGITPHAYLVQRRIQLARQLIANGTPLAESAAAAGFADQSHMTRQFTRALGVSPGLYASTSNPG</sequence>
<dbReference type="InterPro" id="IPR009057">
    <property type="entry name" value="Homeodomain-like_sf"/>
</dbReference>
<organism evidence="5 6">
    <name type="scientific">Serratia aquatilis</name>
    <dbReference type="NCBI Taxonomy" id="1737515"/>
    <lineage>
        <taxon>Bacteria</taxon>
        <taxon>Pseudomonadati</taxon>
        <taxon>Pseudomonadota</taxon>
        <taxon>Gammaproteobacteria</taxon>
        <taxon>Enterobacterales</taxon>
        <taxon>Yersiniaceae</taxon>
        <taxon>Serratia</taxon>
    </lineage>
</organism>
<evidence type="ECO:0000313" key="5">
    <source>
        <dbReference type="EMBL" id="MFC0225977.1"/>
    </source>
</evidence>
<dbReference type="PANTHER" id="PTHR46796:SF2">
    <property type="entry name" value="TRANSCRIPTIONAL REGULATORY PROTEIN"/>
    <property type="match status" value="1"/>
</dbReference>
<reference evidence="5 6" key="1">
    <citation type="submission" date="2024-09" db="EMBL/GenBank/DDBJ databases">
        <authorList>
            <person name="Sun Q."/>
            <person name="Mori K."/>
        </authorList>
    </citation>
    <scope>NUCLEOTIDE SEQUENCE [LARGE SCALE GENOMIC DNA]</scope>
    <source>
        <strain evidence="5 6">CCM 8626</strain>
    </source>
</reference>
<dbReference type="Gene3D" id="1.10.10.60">
    <property type="entry name" value="Homeodomain-like"/>
    <property type="match status" value="2"/>
</dbReference>
<dbReference type="InterPro" id="IPR018060">
    <property type="entry name" value="HTH_AraC"/>
</dbReference>
<name>A0ABV6EAE6_9GAMM</name>
<dbReference type="SMART" id="SM00342">
    <property type="entry name" value="HTH_ARAC"/>
    <property type="match status" value="1"/>
</dbReference>
<dbReference type="RefSeq" id="WP_380673684.1">
    <property type="nucleotide sequence ID" value="NZ_CP173186.1"/>
</dbReference>
<dbReference type="SUPFAM" id="SSF46689">
    <property type="entry name" value="Homeodomain-like"/>
    <property type="match status" value="2"/>
</dbReference>
<accession>A0ABV6EAE6</accession>
<evidence type="ECO:0000259" key="4">
    <source>
        <dbReference type="PROSITE" id="PS01124"/>
    </source>
</evidence>
<evidence type="ECO:0000256" key="3">
    <source>
        <dbReference type="ARBA" id="ARBA00023163"/>
    </source>
</evidence>
<evidence type="ECO:0000256" key="1">
    <source>
        <dbReference type="ARBA" id="ARBA00023015"/>
    </source>
</evidence>
<evidence type="ECO:0000313" key="6">
    <source>
        <dbReference type="Proteomes" id="UP001589792"/>
    </source>
</evidence>